<dbReference type="Pfam" id="PF04749">
    <property type="entry name" value="PLAC8"/>
    <property type="match status" value="1"/>
</dbReference>
<dbReference type="Proteomes" id="UP000235371">
    <property type="component" value="Unassembled WGS sequence"/>
</dbReference>
<dbReference type="STRING" id="1095630.A0A2J6TB56"/>
<dbReference type="InterPro" id="IPR006461">
    <property type="entry name" value="PLAC_motif_containing"/>
</dbReference>
<organism evidence="1 2">
    <name type="scientific">Hyaloscypha bicolor E</name>
    <dbReference type="NCBI Taxonomy" id="1095630"/>
    <lineage>
        <taxon>Eukaryota</taxon>
        <taxon>Fungi</taxon>
        <taxon>Dikarya</taxon>
        <taxon>Ascomycota</taxon>
        <taxon>Pezizomycotina</taxon>
        <taxon>Leotiomycetes</taxon>
        <taxon>Helotiales</taxon>
        <taxon>Hyaloscyphaceae</taxon>
        <taxon>Hyaloscypha</taxon>
        <taxon>Hyaloscypha bicolor</taxon>
    </lineage>
</organism>
<proteinExistence type="predicted"/>
<evidence type="ECO:0000313" key="2">
    <source>
        <dbReference type="Proteomes" id="UP000235371"/>
    </source>
</evidence>
<dbReference type="OrthoDB" id="1045822at2759"/>
<sequence>MPRPYHNSLFSCSTDGSLLEACCCPCVVYGRNHSRIVHGNREDYSSCNPWCIAWCCLCCCGNWGWVLQIIDRKDMQKKHKLEGGTCGLCCTPLLCQCCELIQTGKELDYIQQLESVGYRAQPNMTTELRNREAL</sequence>
<dbReference type="EMBL" id="KZ613791">
    <property type="protein sequence ID" value="PMD60264.1"/>
    <property type="molecule type" value="Genomic_DNA"/>
</dbReference>
<dbReference type="PANTHER" id="PTHR15907">
    <property type="entry name" value="DUF614 FAMILY PROTEIN-RELATED"/>
    <property type="match status" value="1"/>
</dbReference>
<evidence type="ECO:0008006" key="3">
    <source>
        <dbReference type="Google" id="ProtNLM"/>
    </source>
</evidence>
<accession>A0A2J6TB56</accession>
<dbReference type="AlphaFoldDB" id="A0A2J6TB56"/>
<dbReference type="InParanoid" id="A0A2J6TB56"/>
<dbReference type="NCBIfam" id="TIGR01571">
    <property type="entry name" value="A_thal_Cys_rich"/>
    <property type="match status" value="1"/>
</dbReference>
<dbReference type="GeneID" id="36582830"/>
<evidence type="ECO:0000313" key="1">
    <source>
        <dbReference type="EMBL" id="PMD60264.1"/>
    </source>
</evidence>
<protein>
    <recommendedName>
        <fullName evidence="3">PLAC8-domain-containing protein</fullName>
    </recommendedName>
</protein>
<name>A0A2J6TB56_9HELO</name>
<gene>
    <name evidence="1" type="ORF">K444DRAFT_528752</name>
</gene>
<keyword evidence="2" id="KW-1185">Reference proteome</keyword>
<reference evidence="1 2" key="1">
    <citation type="submission" date="2016-04" db="EMBL/GenBank/DDBJ databases">
        <title>A degradative enzymes factory behind the ericoid mycorrhizal symbiosis.</title>
        <authorList>
            <consortium name="DOE Joint Genome Institute"/>
            <person name="Martino E."/>
            <person name="Morin E."/>
            <person name="Grelet G."/>
            <person name="Kuo A."/>
            <person name="Kohler A."/>
            <person name="Daghino S."/>
            <person name="Barry K."/>
            <person name="Choi C."/>
            <person name="Cichocki N."/>
            <person name="Clum A."/>
            <person name="Copeland A."/>
            <person name="Hainaut M."/>
            <person name="Haridas S."/>
            <person name="Labutti K."/>
            <person name="Lindquist E."/>
            <person name="Lipzen A."/>
            <person name="Khouja H.-R."/>
            <person name="Murat C."/>
            <person name="Ohm R."/>
            <person name="Olson A."/>
            <person name="Spatafora J."/>
            <person name="Veneault-Fourrey C."/>
            <person name="Henrissat B."/>
            <person name="Grigoriev I."/>
            <person name="Martin F."/>
            <person name="Perotto S."/>
        </authorList>
    </citation>
    <scope>NUCLEOTIDE SEQUENCE [LARGE SCALE GENOMIC DNA]</scope>
    <source>
        <strain evidence="1 2">E</strain>
    </source>
</reference>
<dbReference type="RefSeq" id="XP_024737168.1">
    <property type="nucleotide sequence ID" value="XM_024874750.1"/>
</dbReference>